<feature type="compositionally biased region" description="Acidic residues" evidence="1">
    <location>
        <begin position="604"/>
        <end position="613"/>
    </location>
</feature>
<dbReference type="OrthoDB" id="1555531at2759"/>
<dbReference type="InterPro" id="IPR036864">
    <property type="entry name" value="Zn2-C6_fun-type_DNA-bd_sf"/>
</dbReference>
<protein>
    <recommendedName>
        <fullName evidence="2">Zn(2)-C6 fungal-type domain-containing protein</fullName>
    </recommendedName>
</protein>
<reference evidence="3" key="1">
    <citation type="journal article" date="2020" name="Fungal Divers.">
        <title>Resolving the Mortierellaceae phylogeny through synthesis of multi-gene phylogenetics and phylogenomics.</title>
        <authorList>
            <person name="Vandepol N."/>
            <person name="Liber J."/>
            <person name="Desiro A."/>
            <person name="Na H."/>
            <person name="Kennedy M."/>
            <person name="Barry K."/>
            <person name="Grigoriev I.V."/>
            <person name="Miller A.N."/>
            <person name="O'Donnell K."/>
            <person name="Stajich J.E."/>
            <person name="Bonito G."/>
        </authorList>
    </citation>
    <scope>NUCLEOTIDE SEQUENCE</scope>
    <source>
        <strain evidence="3">KOD948</strain>
    </source>
</reference>
<evidence type="ECO:0000259" key="2">
    <source>
        <dbReference type="PROSITE" id="PS50048"/>
    </source>
</evidence>
<dbReference type="PROSITE" id="PS50048">
    <property type="entry name" value="ZN2_CY6_FUNGAL_2"/>
    <property type="match status" value="1"/>
</dbReference>
<feature type="compositionally biased region" description="Polar residues" evidence="1">
    <location>
        <begin position="247"/>
        <end position="259"/>
    </location>
</feature>
<dbReference type="CDD" id="cd00067">
    <property type="entry name" value="GAL4"/>
    <property type="match status" value="1"/>
</dbReference>
<dbReference type="InterPro" id="IPR001138">
    <property type="entry name" value="Zn2Cys6_DnaBD"/>
</dbReference>
<feature type="region of interest" description="Disordered" evidence="1">
    <location>
        <begin position="386"/>
        <end position="451"/>
    </location>
</feature>
<dbReference type="GO" id="GO:0008270">
    <property type="term" value="F:zinc ion binding"/>
    <property type="evidence" value="ECO:0007669"/>
    <property type="project" value="InterPro"/>
</dbReference>
<evidence type="ECO:0000256" key="1">
    <source>
        <dbReference type="SAM" id="MobiDB-lite"/>
    </source>
</evidence>
<feature type="compositionally biased region" description="Low complexity" evidence="1">
    <location>
        <begin position="318"/>
        <end position="327"/>
    </location>
</feature>
<dbReference type="Proteomes" id="UP000726737">
    <property type="component" value="Unassembled WGS sequence"/>
</dbReference>
<feature type="compositionally biased region" description="Low complexity" evidence="1">
    <location>
        <begin position="420"/>
        <end position="431"/>
    </location>
</feature>
<feature type="compositionally biased region" description="Low complexity" evidence="1">
    <location>
        <begin position="593"/>
        <end position="603"/>
    </location>
</feature>
<evidence type="ECO:0000313" key="4">
    <source>
        <dbReference type="Proteomes" id="UP000726737"/>
    </source>
</evidence>
<name>A0A9P6Q9M3_9FUNG</name>
<feature type="domain" description="Zn(2)-C6 fungal-type" evidence="2">
    <location>
        <begin position="72"/>
        <end position="104"/>
    </location>
</feature>
<feature type="compositionally biased region" description="Polar residues" evidence="1">
    <location>
        <begin position="574"/>
        <end position="592"/>
    </location>
</feature>
<dbReference type="EMBL" id="JAAAJA010000130">
    <property type="protein sequence ID" value="KAG0261239.1"/>
    <property type="molecule type" value="Genomic_DNA"/>
</dbReference>
<gene>
    <name evidence="3" type="ORF">BG011_001218</name>
</gene>
<organism evidence="3 4">
    <name type="scientific">Mortierella polycephala</name>
    <dbReference type="NCBI Taxonomy" id="41804"/>
    <lineage>
        <taxon>Eukaryota</taxon>
        <taxon>Fungi</taxon>
        <taxon>Fungi incertae sedis</taxon>
        <taxon>Mucoromycota</taxon>
        <taxon>Mortierellomycotina</taxon>
        <taxon>Mortierellomycetes</taxon>
        <taxon>Mortierellales</taxon>
        <taxon>Mortierellaceae</taxon>
        <taxon>Mortierella</taxon>
    </lineage>
</organism>
<proteinExistence type="predicted"/>
<dbReference type="AlphaFoldDB" id="A0A9P6Q9M3"/>
<dbReference type="SUPFAM" id="SSF57701">
    <property type="entry name" value="Zn2/Cys6 DNA-binding domain"/>
    <property type="match status" value="1"/>
</dbReference>
<dbReference type="Pfam" id="PF00172">
    <property type="entry name" value="Zn_clus"/>
    <property type="match status" value="1"/>
</dbReference>
<accession>A0A9P6Q9M3</accession>
<feature type="compositionally biased region" description="Low complexity" evidence="1">
    <location>
        <begin position="386"/>
        <end position="411"/>
    </location>
</feature>
<feature type="compositionally biased region" description="Polar residues" evidence="1">
    <location>
        <begin position="272"/>
        <end position="284"/>
    </location>
</feature>
<feature type="region of interest" description="Disordered" evidence="1">
    <location>
        <begin position="561"/>
        <end position="613"/>
    </location>
</feature>
<sequence>MAMGATDAKDIAFLEGLDTNPGSYQHTQSNLTVSVAAMAISPTPSCTSSPASSIASSPSSPTYDDVVLPVVACASCKRSHIKCDHARPCLNCQKHPSKAATCRDAVPKPRGRPKGGSKIAAEAMMAKRQQQQGAFHPFSNNPLQYSQHVQQQPQQFHRQRAMSFPHILPPHQPVPYFLQQQQQQYHQQILQQQQRQIQQHQHQQHTMSHSQIPAIPQAEHQAFQSAQDRGVISTSGADLHAPHHHLTSSSPWPSQTTGLMSLPVSNDPLPLTTISTHTPESNVQHHPPMLTTPSIGVGIHTLDAQELQKLHLHRQQFRQHTQQQHQQHQQRQHPHQPNEVYRNPHEIGMTRSMSDHTGPGNQGRPFYLQRQQQAWPVQNNTLDLSIPSPMAMATPASSPASPGSFPASPSSMLPPPPPSKSSALPSCSPSMQQQYSPTKPRSMRSRSESTELASNRMAMLLMQQQHEMQFEMQLQHQRQQQQFQQQFQQQQQFQKEQEFACLSMQEQKLQQQQQQHQGRRHMSLSQPIPSHPMLLNELASPALSSSMDIVNLDRSAQLQQQQQQSHIQFHRRSSLQTGFSSPSLSTGFSPLTASNSSVSLSALNDEEMAGLDG</sequence>
<evidence type="ECO:0000313" key="3">
    <source>
        <dbReference type="EMBL" id="KAG0261239.1"/>
    </source>
</evidence>
<feature type="region of interest" description="Disordered" evidence="1">
    <location>
        <begin position="235"/>
        <end position="287"/>
    </location>
</feature>
<dbReference type="GO" id="GO:0000981">
    <property type="term" value="F:DNA-binding transcription factor activity, RNA polymerase II-specific"/>
    <property type="evidence" value="ECO:0007669"/>
    <property type="project" value="InterPro"/>
</dbReference>
<comment type="caution">
    <text evidence="3">The sequence shown here is derived from an EMBL/GenBank/DDBJ whole genome shotgun (WGS) entry which is preliminary data.</text>
</comment>
<dbReference type="SMART" id="SM00066">
    <property type="entry name" value="GAL4"/>
    <property type="match status" value="1"/>
</dbReference>
<keyword evidence="4" id="KW-1185">Reference proteome</keyword>
<feature type="region of interest" description="Disordered" evidence="1">
    <location>
        <begin position="314"/>
        <end position="342"/>
    </location>
</feature>
<feature type="region of interest" description="Disordered" evidence="1">
    <location>
        <begin position="189"/>
        <end position="211"/>
    </location>
</feature>
<feature type="compositionally biased region" description="Low complexity" evidence="1">
    <location>
        <begin position="189"/>
        <end position="205"/>
    </location>
</feature>
<dbReference type="Gene3D" id="4.10.240.10">
    <property type="entry name" value="Zn(2)-C6 fungal-type DNA-binding domain"/>
    <property type="match status" value="1"/>
</dbReference>